<evidence type="ECO:0000256" key="1">
    <source>
        <dbReference type="SAM" id="SignalP"/>
    </source>
</evidence>
<evidence type="ECO:0000313" key="2">
    <source>
        <dbReference type="EMBL" id="KAF2812657.1"/>
    </source>
</evidence>
<evidence type="ECO:0000313" key="4">
    <source>
        <dbReference type="RefSeq" id="XP_033579621.1"/>
    </source>
</evidence>
<keyword evidence="1" id="KW-0732">Signal</keyword>
<dbReference type="Gene3D" id="3.20.20.80">
    <property type="entry name" value="Glycosidases"/>
    <property type="match status" value="1"/>
</dbReference>
<accession>A0A6A6YXJ9</accession>
<keyword evidence="2 4" id="KW-0378">Hydrolase</keyword>
<reference evidence="4" key="2">
    <citation type="submission" date="2020-04" db="EMBL/GenBank/DDBJ databases">
        <authorList>
            <consortium name="NCBI Genome Project"/>
        </authorList>
    </citation>
    <scope>NUCLEOTIDE SEQUENCE</scope>
    <source>
        <strain evidence="4">CBS 304.34</strain>
    </source>
</reference>
<feature type="chain" id="PRO_5044629412" evidence="1">
    <location>
        <begin position="21"/>
        <end position="453"/>
    </location>
</feature>
<dbReference type="Proteomes" id="UP000504636">
    <property type="component" value="Unplaced"/>
</dbReference>
<feature type="signal peptide" evidence="1">
    <location>
        <begin position="1"/>
        <end position="20"/>
    </location>
</feature>
<sequence>MHSLASVILLVSAGARAVHGATVFAHFMVQNSYSYSQTEWETDIKSAKQIGIDGFGWQADRIDDAFTVAEAQGFKIMYSFDMNYASGQDDCPTGVAWNTSYMVDRISKHATSDAAFKWNGDVLVSTFGGELYGNDFLASLKSAASSAGHSITLAPALDNYSMAAQSDPQTQAAKVISDYPSADGFLNWQAWPLNEHANLTTDADIAFKSAFSSAGRTGPYITAVSPWQFKDLNEWGNWLQYSDTLFDYRWKDAINTVKPDIIEILTWNDFPESHYIRDLPPASETGPASLQLGDAGSYVYGIDHSAWRVIAQYYISWWKTGSAPEVTEDRVVYWYRIHPKDAICSGGTVPSNSDFPTDAVFVWALMSSEANISTTVGSNVNWEFNADESSPKMNMIPFPTDLGDGVYPMFGVVRDGITDMAGNGTVAITSSCAYQNFNPVVGLVGAALSQNKY</sequence>
<protein>
    <submittedName>
        <fullName evidence="2 4">Glycoside hydrolase family 71 protein</fullName>
    </submittedName>
</protein>
<dbReference type="OrthoDB" id="3257981at2759"/>
<reference evidence="4" key="3">
    <citation type="submission" date="2025-04" db="UniProtKB">
        <authorList>
            <consortium name="RefSeq"/>
        </authorList>
    </citation>
    <scope>IDENTIFICATION</scope>
    <source>
        <strain evidence="4">CBS 304.34</strain>
    </source>
</reference>
<proteinExistence type="predicted"/>
<dbReference type="EMBL" id="MU003697">
    <property type="protein sequence ID" value="KAF2812657.1"/>
    <property type="molecule type" value="Genomic_DNA"/>
</dbReference>
<dbReference type="AlphaFoldDB" id="A0A6A6YXJ9"/>
<evidence type="ECO:0000313" key="3">
    <source>
        <dbReference type="Proteomes" id="UP000504636"/>
    </source>
</evidence>
<reference evidence="2 4" key="1">
    <citation type="journal article" date="2020" name="Stud. Mycol.">
        <title>101 Dothideomycetes genomes: a test case for predicting lifestyles and emergence of pathogens.</title>
        <authorList>
            <person name="Haridas S."/>
            <person name="Albert R."/>
            <person name="Binder M."/>
            <person name="Bloem J."/>
            <person name="Labutti K."/>
            <person name="Salamov A."/>
            <person name="Andreopoulos B."/>
            <person name="Baker S."/>
            <person name="Barry K."/>
            <person name="Bills G."/>
            <person name="Bluhm B."/>
            <person name="Cannon C."/>
            <person name="Castanera R."/>
            <person name="Culley D."/>
            <person name="Daum C."/>
            <person name="Ezra D."/>
            <person name="Gonzalez J."/>
            <person name="Henrissat B."/>
            <person name="Kuo A."/>
            <person name="Liang C."/>
            <person name="Lipzen A."/>
            <person name="Lutzoni F."/>
            <person name="Magnuson J."/>
            <person name="Mondo S."/>
            <person name="Nolan M."/>
            <person name="Ohm R."/>
            <person name="Pangilinan J."/>
            <person name="Park H.-J."/>
            <person name="Ramirez L."/>
            <person name="Alfaro M."/>
            <person name="Sun H."/>
            <person name="Tritt A."/>
            <person name="Yoshinaga Y."/>
            <person name="Zwiers L.-H."/>
            <person name="Turgeon B."/>
            <person name="Goodwin S."/>
            <person name="Spatafora J."/>
            <person name="Crous P."/>
            <person name="Grigoriev I."/>
        </authorList>
    </citation>
    <scope>NUCLEOTIDE SEQUENCE</scope>
    <source>
        <strain evidence="2 4">CBS 304.34</strain>
    </source>
</reference>
<dbReference type="CDD" id="cd11577">
    <property type="entry name" value="GH71"/>
    <property type="match status" value="1"/>
</dbReference>
<dbReference type="RefSeq" id="XP_033579621.1">
    <property type="nucleotide sequence ID" value="XM_033724278.1"/>
</dbReference>
<dbReference type="InterPro" id="IPR005197">
    <property type="entry name" value="Glyco_hydro_71"/>
</dbReference>
<dbReference type="GO" id="GO:0051118">
    <property type="term" value="F:glucan endo-1,3-alpha-glucosidase activity"/>
    <property type="evidence" value="ECO:0007669"/>
    <property type="project" value="InterPro"/>
</dbReference>
<keyword evidence="3" id="KW-1185">Reference proteome</keyword>
<organism evidence="2">
    <name type="scientific">Mytilinidion resinicola</name>
    <dbReference type="NCBI Taxonomy" id="574789"/>
    <lineage>
        <taxon>Eukaryota</taxon>
        <taxon>Fungi</taxon>
        <taxon>Dikarya</taxon>
        <taxon>Ascomycota</taxon>
        <taxon>Pezizomycotina</taxon>
        <taxon>Dothideomycetes</taxon>
        <taxon>Pleosporomycetidae</taxon>
        <taxon>Mytilinidiales</taxon>
        <taxon>Mytilinidiaceae</taxon>
        <taxon>Mytilinidion</taxon>
    </lineage>
</organism>
<gene>
    <name evidence="2 4" type="ORF">BDZ99DRAFT_507809</name>
</gene>
<dbReference type="Pfam" id="PF03659">
    <property type="entry name" value="Glyco_hydro_71"/>
    <property type="match status" value="1"/>
</dbReference>
<name>A0A6A6YXJ9_9PEZI</name>
<dbReference type="GeneID" id="54465171"/>